<dbReference type="Gene3D" id="3.40.50.720">
    <property type="entry name" value="NAD(P)-binding Rossmann-like Domain"/>
    <property type="match status" value="1"/>
</dbReference>
<sequence>MHTGIIGAGKVGCSLAKYFVLHGLSLSGFFDADKKAASTAADFAGTDFEEKLEDLVRKSDALFLTVPDGLITTVWNQIRELPIEGKYICHCSGALSAEDAFPGIADRGAFGYSIHPLFAVSDRFHSYKELSDAYFTIEGDKRHLEEVKDLFQSFGNPVRLIEAEDKVKYHCAAAICSNQVIALIQESLDLLGDCGFDEESALAALRPLISGNVNKVLAGGCAASLTGPVERGDTRTVQKHLDCLDEEDRKLYALLSRKLLSVAGRKNPDRDYGELEALLREM</sequence>
<accession>A0A9D2EN08</accession>
<dbReference type="Proteomes" id="UP000824049">
    <property type="component" value="Unassembled WGS sequence"/>
</dbReference>
<dbReference type="SUPFAM" id="SSF48179">
    <property type="entry name" value="6-phosphogluconate dehydrogenase C-terminal domain-like"/>
    <property type="match status" value="1"/>
</dbReference>
<dbReference type="InterPro" id="IPR008927">
    <property type="entry name" value="6-PGluconate_DH-like_C_sf"/>
</dbReference>
<evidence type="ECO:0000259" key="1">
    <source>
        <dbReference type="Pfam" id="PF10727"/>
    </source>
</evidence>
<evidence type="ECO:0000313" key="3">
    <source>
        <dbReference type="EMBL" id="HIZ40405.1"/>
    </source>
</evidence>
<dbReference type="InterPro" id="IPR018931">
    <property type="entry name" value="DUF2520"/>
</dbReference>
<dbReference type="Pfam" id="PF10727">
    <property type="entry name" value="Rossmann-like"/>
    <property type="match status" value="1"/>
</dbReference>
<dbReference type="PANTHER" id="PTHR40459">
    <property type="entry name" value="CONSERVED HYPOTHETICAL ALANINE AND LEUCINE RICH PROTEIN"/>
    <property type="match status" value="1"/>
</dbReference>
<protein>
    <submittedName>
        <fullName evidence="3">DUF2520 domain-containing protein</fullName>
    </submittedName>
</protein>
<dbReference type="AlphaFoldDB" id="A0A9D2EN08"/>
<dbReference type="Gene3D" id="1.10.1040.20">
    <property type="entry name" value="ProC-like, C-terminal domain"/>
    <property type="match status" value="1"/>
</dbReference>
<organism evidence="3 4">
    <name type="scientific">Candidatus Anaerobutyricum stercoris</name>
    <dbReference type="NCBI Taxonomy" id="2838457"/>
    <lineage>
        <taxon>Bacteria</taxon>
        <taxon>Bacillati</taxon>
        <taxon>Bacillota</taxon>
        <taxon>Clostridia</taxon>
        <taxon>Lachnospirales</taxon>
        <taxon>Lachnospiraceae</taxon>
        <taxon>Anaerobutyricum</taxon>
    </lineage>
</organism>
<dbReference type="PANTHER" id="PTHR40459:SF1">
    <property type="entry name" value="CONSERVED HYPOTHETICAL ALANINE AND LEUCINE RICH PROTEIN"/>
    <property type="match status" value="1"/>
</dbReference>
<dbReference type="SUPFAM" id="SSF51735">
    <property type="entry name" value="NAD(P)-binding Rossmann-fold domains"/>
    <property type="match status" value="1"/>
</dbReference>
<name>A0A9D2EN08_9FIRM</name>
<feature type="domain" description="DUF2520" evidence="2">
    <location>
        <begin position="134"/>
        <end position="258"/>
    </location>
</feature>
<dbReference type="InterPro" id="IPR019665">
    <property type="entry name" value="OxRdtase/DH_put_Rossmann_dom"/>
</dbReference>
<reference evidence="3" key="2">
    <citation type="submission" date="2021-04" db="EMBL/GenBank/DDBJ databases">
        <authorList>
            <person name="Gilroy R."/>
        </authorList>
    </citation>
    <scope>NUCLEOTIDE SEQUENCE</scope>
    <source>
        <strain evidence="3">CHK179-28034</strain>
    </source>
</reference>
<comment type="caution">
    <text evidence="3">The sequence shown here is derived from an EMBL/GenBank/DDBJ whole genome shotgun (WGS) entry which is preliminary data.</text>
</comment>
<evidence type="ECO:0000313" key="4">
    <source>
        <dbReference type="Proteomes" id="UP000824049"/>
    </source>
</evidence>
<feature type="domain" description="Putative oxidoreductase/dehydrogenase Rossmann-like" evidence="1">
    <location>
        <begin position="2"/>
        <end position="116"/>
    </location>
</feature>
<proteinExistence type="predicted"/>
<evidence type="ECO:0000259" key="2">
    <source>
        <dbReference type="Pfam" id="PF10728"/>
    </source>
</evidence>
<dbReference type="InterPro" id="IPR036291">
    <property type="entry name" value="NAD(P)-bd_dom_sf"/>
</dbReference>
<dbReference type="InterPro" id="IPR037108">
    <property type="entry name" value="TM1727-like_C_sf"/>
</dbReference>
<dbReference type="EMBL" id="DXBR01000098">
    <property type="protein sequence ID" value="HIZ40405.1"/>
    <property type="molecule type" value="Genomic_DNA"/>
</dbReference>
<gene>
    <name evidence="3" type="ORF">H9968_10905</name>
</gene>
<dbReference type="Pfam" id="PF10728">
    <property type="entry name" value="DUF2520"/>
    <property type="match status" value="1"/>
</dbReference>
<reference evidence="3" key="1">
    <citation type="journal article" date="2021" name="PeerJ">
        <title>Extensive microbial diversity within the chicken gut microbiome revealed by metagenomics and culture.</title>
        <authorList>
            <person name="Gilroy R."/>
            <person name="Ravi A."/>
            <person name="Getino M."/>
            <person name="Pursley I."/>
            <person name="Horton D.L."/>
            <person name="Alikhan N.F."/>
            <person name="Baker D."/>
            <person name="Gharbi K."/>
            <person name="Hall N."/>
            <person name="Watson M."/>
            <person name="Adriaenssens E.M."/>
            <person name="Foster-Nyarko E."/>
            <person name="Jarju S."/>
            <person name="Secka A."/>
            <person name="Antonio M."/>
            <person name="Oren A."/>
            <person name="Chaudhuri R.R."/>
            <person name="La Ragione R."/>
            <person name="Hildebrand F."/>
            <person name="Pallen M.J."/>
        </authorList>
    </citation>
    <scope>NUCLEOTIDE SEQUENCE</scope>
    <source>
        <strain evidence="3">CHK179-28034</strain>
    </source>
</reference>